<feature type="signal peptide" evidence="5">
    <location>
        <begin position="1"/>
        <end position="31"/>
    </location>
</feature>
<reference evidence="7 8" key="1">
    <citation type="submission" date="2016-10" db="EMBL/GenBank/DDBJ databases">
        <authorList>
            <person name="de Groot N.N."/>
        </authorList>
    </citation>
    <scope>NUCLEOTIDE SEQUENCE [LARGE SCALE GENOMIC DNA]</scope>
    <source>
        <strain evidence="7 8">CGMCC 1.6848</strain>
    </source>
</reference>
<organism evidence="7 8">
    <name type="scientific">Modicisalibacter xianhensis</name>
    <dbReference type="NCBI Taxonomy" id="442341"/>
    <lineage>
        <taxon>Bacteria</taxon>
        <taxon>Pseudomonadati</taxon>
        <taxon>Pseudomonadota</taxon>
        <taxon>Gammaproteobacteria</taxon>
        <taxon>Oceanospirillales</taxon>
        <taxon>Halomonadaceae</taxon>
        <taxon>Modicisalibacter</taxon>
    </lineage>
</organism>
<name>A0A1I3CCS2_9GAMM</name>
<proteinExistence type="predicted"/>
<dbReference type="GO" id="GO:0005275">
    <property type="term" value="F:amine transmembrane transporter activity"/>
    <property type="evidence" value="ECO:0007669"/>
    <property type="project" value="TreeGrafter"/>
</dbReference>
<keyword evidence="4" id="KW-0472">Membrane</keyword>
<evidence type="ECO:0000313" key="8">
    <source>
        <dbReference type="Proteomes" id="UP000199040"/>
    </source>
</evidence>
<keyword evidence="5" id="KW-0732">Signal</keyword>
<comment type="subcellular location">
    <subcellularLocation>
        <location evidence="1">Cell membrane</location>
    </subcellularLocation>
</comment>
<dbReference type="Pfam" id="PF04069">
    <property type="entry name" value="OpuAC"/>
    <property type="match status" value="1"/>
</dbReference>
<dbReference type="Gene3D" id="3.40.190.100">
    <property type="entry name" value="Glycine betaine-binding periplasmic protein, domain 2"/>
    <property type="match status" value="2"/>
</dbReference>
<dbReference type="InterPro" id="IPR007210">
    <property type="entry name" value="ABC_Gly_betaine_transp_sub-bd"/>
</dbReference>
<dbReference type="RefSeq" id="WP_092846815.1">
    <property type="nucleotide sequence ID" value="NZ_FOPY01000008.1"/>
</dbReference>
<dbReference type="SUPFAM" id="SSF53850">
    <property type="entry name" value="Periplasmic binding protein-like II"/>
    <property type="match status" value="1"/>
</dbReference>
<evidence type="ECO:0000256" key="5">
    <source>
        <dbReference type="SAM" id="SignalP"/>
    </source>
</evidence>
<evidence type="ECO:0000256" key="2">
    <source>
        <dbReference type="ARBA" id="ARBA00022448"/>
    </source>
</evidence>
<evidence type="ECO:0000256" key="1">
    <source>
        <dbReference type="ARBA" id="ARBA00004236"/>
    </source>
</evidence>
<dbReference type="CDD" id="cd13639">
    <property type="entry name" value="PBP2_OpuAC_like"/>
    <property type="match status" value="1"/>
</dbReference>
<evidence type="ECO:0000259" key="6">
    <source>
        <dbReference type="Pfam" id="PF04069"/>
    </source>
</evidence>
<feature type="domain" description="ABC-type glycine betaine transport system substrate-binding" evidence="6">
    <location>
        <begin position="36"/>
        <end position="280"/>
    </location>
</feature>
<dbReference type="STRING" id="442341.SAMN04487959_108145"/>
<dbReference type="AlphaFoldDB" id="A0A1I3CCS2"/>
<gene>
    <name evidence="7" type="ORF">SAMN04487959_108145</name>
</gene>
<accession>A0A1I3CCS2</accession>
<feature type="chain" id="PRO_5011572353" evidence="5">
    <location>
        <begin position="32"/>
        <end position="291"/>
    </location>
</feature>
<dbReference type="PANTHER" id="PTHR47737:SF1">
    <property type="entry name" value="GLYCINE BETAINE_PROLINE BETAINE TRANSPORT SYSTEM PERMEASE PROTEIN PROW"/>
    <property type="match status" value="1"/>
</dbReference>
<dbReference type="GO" id="GO:0031460">
    <property type="term" value="P:glycine betaine transport"/>
    <property type="evidence" value="ECO:0007669"/>
    <property type="project" value="TreeGrafter"/>
</dbReference>
<dbReference type="Gene3D" id="3.10.105.10">
    <property type="entry name" value="Dipeptide-binding Protein, Domain 3"/>
    <property type="match status" value="2"/>
</dbReference>
<protein>
    <submittedName>
        <fullName evidence="7">Glycine betaine/proline transport system substrate-binding protein</fullName>
    </submittedName>
</protein>
<dbReference type="Proteomes" id="UP000199040">
    <property type="component" value="Unassembled WGS sequence"/>
</dbReference>
<dbReference type="GO" id="GO:0043190">
    <property type="term" value="C:ATP-binding cassette (ABC) transporter complex"/>
    <property type="evidence" value="ECO:0007669"/>
    <property type="project" value="InterPro"/>
</dbReference>
<keyword evidence="2" id="KW-0813">Transport</keyword>
<evidence type="ECO:0000256" key="4">
    <source>
        <dbReference type="ARBA" id="ARBA00023136"/>
    </source>
</evidence>
<evidence type="ECO:0000256" key="3">
    <source>
        <dbReference type="ARBA" id="ARBA00022475"/>
    </source>
</evidence>
<dbReference type="PANTHER" id="PTHR47737">
    <property type="entry name" value="GLYCINE BETAINE/PROLINE BETAINE TRANSPORT SYSTEM PERMEASE PROTEIN PROW"/>
    <property type="match status" value="1"/>
</dbReference>
<keyword evidence="3" id="KW-1003">Cell membrane</keyword>
<dbReference type="GO" id="GO:0015871">
    <property type="term" value="P:choline transport"/>
    <property type="evidence" value="ECO:0007669"/>
    <property type="project" value="TreeGrafter"/>
</dbReference>
<sequence length="291" mass="31806">MKTINTLSRAVRYGSVLMIAGIGFAAGTVQAQDKGTVELAYVEWASEVASTNVVRAVLEQMGYEVDMSSLSAAAMWQAVAYGDADAMVAAWLPTTHENYYEQTKEQVVDLGANLEGTKLGLVVPAYTDITSIDQLDDKADAINGEIVGIDPGAGLMGLTEDVIEEYGLGDIQLQSGSGATMTAALQAAINNQEDIVVTGWTPHWMFARWDLKYLEDPKNVYGGAEEIHTIVRQGLKEDMPEVHALLDNFSWTPEQMGEVMLMNQEEGSDPYENAKQWVEENPDIVSEWMGK</sequence>
<dbReference type="EMBL" id="FOPY01000008">
    <property type="protein sequence ID" value="SFH72364.1"/>
    <property type="molecule type" value="Genomic_DNA"/>
</dbReference>
<evidence type="ECO:0000313" key="7">
    <source>
        <dbReference type="EMBL" id="SFH72364.1"/>
    </source>
</evidence>
<dbReference type="GO" id="GO:0015226">
    <property type="term" value="F:carnitine transmembrane transporter activity"/>
    <property type="evidence" value="ECO:0007669"/>
    <property type="project" value="TreeGrafter"/>
</dbReference>
<keyword evidence="8" id="KW-1185">Reference proteome</keyword>